<evidence type="ECO:0000313" key="1">
    <source>
        <dbReference type="EMBL" id="OBZ76570.1"/>
    </source>
</evidence>
<evidence type="ECO:0000313" key="2">
    <source>
        <dbReference type="Proteomes" id="UP000092993"/>
    </source>
</evidence>
<dbReference type="OrthoDB" id="3260031at2759"/>
<reference evidence="1 2" key="1">
    <citation type="submission" date="2016-03" db="EMBL/GenBank/DDBJ databases">
        <title>Whole genome sequencing of Grifola frondosa 9006-11.</title>
        <authorList>
            <person name="Min B."/>
            <person name="Park H."/>
            <person name="Kim J.-G."/>
            <person name="Cho H."/>
            <person name="Oh Y.-L."/>
            <person name="Kong W.-S."/>
            <person name="Choi I.-G."/>
        </authorList>
    </citation>
    <scope>NUCLEOTIDE SEQUENCE [LARGE SCALE GENOMIC DNA]</scope>
    <source>
        <strain evidence="1 2">9006-11</strain>
    </source>
</reference>
<accession>A0A1C7MIA3</accession>
<organism evidence="1 2">
    <name type="scientific">Grifola frondosa</name>
    <name type="common">Maitake</name>
    <name type="synonym">Polyporus frondosus</name>
    <dbReference type="NCBI Taxonomy" id="5627"/>
    <lineage>
        <taxon>Eukaryota</taxon>
        <taxon>Fungi</taxon>
        <taxon>Dikarya</taxon>
        <taxon>Basidiomycota</taxon>
        <taxon>Agaricomycotina</taxon>
        <taxon>Agaricomycetes</taxon>
        <taxon>Polyporales</taxon>
        <taxon>Grifolaceae</taxon>
        <taxon>Grifola</taxon>
    </lineage>
</organism>
<keyword evidence="2" id="KW-1185">Reference proteome</keyword>
<dbReference type="EMBL" id="LUGG01000003">
    <property type="protein sequence ID" value="OBZ76570.1"/>
    <property type="molecule type" value="Genomic_DNA"/>
</dbReference>
<gene>
    <name evidence="1" type="ORF">A0H81_03288</name>
</gene>
<proteinExistence type="predicted"/>
<comment type="caution">
    <text evidence="1">The sequence shown here is derived from an EMBL/GenBank/DDBJ whole genome shotgun (WGS) entry which is preliminary data.</text>
</comment>
<dbReference type="Proteomes" id="UP000092993">
    <property type="component" value="Unassembled WGS sequence"/>
</dbReference>
<protein>
    <submittedName>
        <fullName evidence="1">Uncharacterized protein</fullName>
    </submittedName>
</protein>
<dbReference type="AlphaFoldDB" id="A0A1C7MIA3"/>
<name>A0A1C7MIA3_GRIFR</name>
<sequence length="69" mass="7974">MHPRSRKEEALRFATSGDTADMWDQLPSYADAAITYATGDEVKKMYPTEDKDRKFTMQDLDRLVGDDRD</sequence>